<keyword evidence="2" id="KW-1185">Reference proteome</keyword>
<reference evidence="1" key="1">
    <citation type="submission" date="2023-04" db="EMBL/GenBank/DDBJ databases">
        <title>Draft Genome sequencing of Naganishia species isolated from polar environments using Oxford Nanopore Technology.</title>
        <authorList>
            <person name="Leo P."/>
            <person name="Venkateswaran K."/>
        </authorList>
    </citation>
    <scope>NUCLEOTIDE SEQUENCE</scope>
    <source>
        <strain evidence="1">MNA-CCFEE 5423</strain>
    </source>
</reference>
<comment type="caution">
    <text evidence="1">The sequence shown here is derived from an EMBL/GenBank/DDBJ whole genome shotgun (WGS) entry which is preliminary data.</text>
</comment>
<dbReference type="EMBL" id="JASBWT010000010">
    <property type="protein sequence ID" value="KAJ9101070.1"/>
    <property type="molecule type" value="Genomic_DNA"/>
</dbReference>
<protein>
    <submittedName>
        <fullName evidence="1">Uncharacterized protein</fullName>
    </submittedName>
</protein>
<sequence length="253" mass="27983">MLRTLSSMPAGNSTNPSFVYTGNQPTGTESGKVSSEEDRGLGRRIGHHIGRSNTPSFVSDSSGSLRDSTRPPSISQTAGITRPSGLSQGYPGVDDRRSPHEVADSILTHLDYTNDQVNELPEGSQPHAAVIRSLLGTVKTEFELYRHQLGDAMEAKGEHIAYLARCIADLQNPAEEEEHMRSLHPSDSNSVRENAESAPQNERDKGVIGRKQGQPAVPKKKNRFLKRLQGMKPKRLYWERMEARTNQSGSRRK</sequence>
<dbReference type="Proteomes" id="UP001227268">
    <property type="component" value="Unassembled WGS sequence"/>
</dbReference>
<proteinExistence type="predicted"/>
<name>A0ACC2VQA5_9TREE</name>
<evidence type="ECO:0000313" key="1">
    <source>
        <dbReference type="EMBL" id="KAJ9101070.1"/>
    </source>
</evidence>
<gene>
    <name evidence="1" type="ORF">QFC21_003288</name>
</gene>
<organism evidence="1 2">
    <name type="scientific">Naganishia friedmannii</name>
    <dbReference type="NCBI Taxonomy" id="89922"/>
    <lineage>
        <taxon>Eukaryota</taxon>
        <taxon>Fungi</taxon>
        <taxon>Dikarya</taxon>
        <taxon>Basidiomycota</taxon>
        <taxon>Agaricomycotina</taxon>
        <taxon>Tremellomycetes</taxon>
        <taxon>Filobasidiales</taxon>
        <taxon>Filobasidiaceae</taxon>
        <taxon>Naganishia</taxon>
    </lineage>
</organism>
<evidence type="ECO:0000313" key="2">
    <source>
        <dbReference type="Proteomes" id="UP001227268"/>
    </source>
</evidence>
<accession>A0ACC2VQA5</accession>